<name>A0A497F0R6_9CREN</name>
<comment type="function">
    <text evidence="1 11">Converts cobyric acid to cobinamide by the addition of aminopropanol on the F carboxylic group.</text>
</comment>
<comment type="pathway">
    <text evidence="3 11">Cofactor biosynthesis; adenosylcobalamin biosynthesis.</text>
</comment>
<evidence type="ECO:0000256" key="3">
    <source>
        <dbReference type="ARBA" id="ARBA00004953"/>
    </source>
</evidence>
<keyword evidence="8 11" id="KW-0812">Transmembrane</keyword>
<dbReference type="Pfam" id="PF03186">
    <property type="entry name" value="CobD_Cbib"/>
    <property type="match status" value="1"/>
</dbReference>
<evidence type="ECO:0000256" key="4">
    <source>
        <dbReference type="ARBA" id="ARBA00006263"/>
    </source>
</evidence>
<keyword evidence="6 11" id="KW-1003">Cell membrane</keyword>
<protein>
    <recommendedName>
        <fullName evidence="5 11">Probable cobalamin biosynthesis protein CobD</fullName>
    </recommendedName>
</protein>
<dbReference type="Proteomes" id="UP000272051">
    <property type="component" value="Unassembled WGS sequence"/>
</dbReference>
<dbReference type="GO" id="GO:0048472">
    <property type="term" value="F:threonine-phosphate decarboxylase activity"/>
    <property type="evidence" value="ECO:0007669"/>
    <property type="project" value="InterPro"/>
</dbReference>
<feature type="transmembrane region" description="Helical" evidence="11">
    <location>
        <begin position="167"/>
        <end position="184"/>
    </location>
</feature>
<comment type="subcellular location">
    <subcellularLocation>
        <location evidence="2 11">Cell membrane</location>
        <topology evidence="2 11">Multi-pass membrane protein</topology>
    </subcellularLocation>
</comment>
<feature type="transmembrane region" description="Helical" evidence="11">
    <location>
        <begin position="289"/>
        <end position="322"/>
    </location>
</feature>
<evidence type="ECO:0000256" key="10">
    <source>
        <dbReference type="ARBA" id="ARBA00023136"/>
    </source>
</evidence>
<evidence type="ECO:0000256" key="2">
    <source>
        <dbReference type="ARBA" id="ARBA00004651"/>
    </source>
</evidence>
<evidence type="ECO:0000256" key="9">
    <source>
        <dbReference type="ARBA" id="ARBA00022989"/>
    </source>
</evidence>
<dbReference type="AlphaFoldDB" id="A0A497F0R6"/>
<keyword evidence="10 11" id="KW-0472">Membrane</keyword>
<dbReference type="PANTHER" id="PTHR34308:SF1">
    <property type="entry name" value="COBALAMIN BIOSYNTHESIS PROTEIN CBIB"/>
    <property type="match status" value="1"/>
</dbReference>
<dbReference type="HAMAP" id="MF_00024">
    <property type="entry name" value="CobD_CbiB"/>
    <property type="match status" value="1"/>
</dbReference>
<dbReference type="GO" id="GO:0005886">
    <property type="term" value="C:plasma membrane"/>
    <property type="evidence" value="ECO:0007669"/>
    <property type="project" value="UniProtKB-SubCell"/>
</dbReference>
<gene>
    <name evidence="11" type="primary">cobD</name>
    <name evidence="12" type="ORF">DRJ33_03645</name>
</gene>
<proteinExistence type="inferred from homology"/>
<evidence type="ECO:0000256" key="11">
    <source>
        <dbReference type="HAMAP-Rule" id="MF_00024"/>
    </source>
</evidence>
<comment type="caution">
    <text evidence="12">The sequence shown here is derived from an EMBL/GenBank/DDBJ whole genome shotgun (WGS) entry which is preliminary data.</text>
</comment>
<dbReference type="EMBL" id="QMQX01000050">
    <property type="protein sequence ID" value="RLE52508.1"/>
    <property type="molecule type" value="Genomic_DNA"/>
</dbReference>
<dbReference type="GO" id="GO:0015420">
    <property type="term" value="F:ABC-type vitamin B12 transporter activity"/>
    <property type="evidence" value="ECO:0007669"/>
    <property type="project" value="UniProtKB-UniRule"/>
</dbReference>
<accession>A0A497F0R6</accession>
<evidence type="ECO:0000256" key="6">
    <source>
        <dbReference type="ARBA" id="ARBA00022475"/>
    </source>
</evidence>
<organism evidence="12 13">
    <name type="scientific">Thermoproteota archaeon</name>
    <dbReference type="NCBI Taxonomy" id="2056631"/>
    <lineage>
        <taxon>Archaea</taxon>
        <taxon>Thermoproteota</taxon>
    </lineage>
</organism>
<evidence type="ECO:0000256" key="1">
    <source>
        <dbReference type="ARBA" id="ARBA00003384"/>
    </source>
</evidence>
<dbReference type="InterPro" id="IPR004485">
    <property type="entry name" value="Cobalamin_biosynth_CobD/CbiB"/>
</dbReference>
<evidence type="ECO:0000256" key="5">
    <source>
        <dbReference type="ARBA" id="ARBA00016185"/>
    </source>
</evidence>
<reference evidence="12 13" key="1">
    <citation type="submission" date="2018-06" db="EMBL/GenBank/DDBJ databases">
        <title>Extensive metabolic versatility and redundancy in microbially diverse, dynamic hydrothermal sediments.</title>
        <authorList>
            <person name="Dombrowski N."/>
            <person name="Teske A."/>
            <person name="Baker B.J."/>
        </authorList>
    </citation>
    <scope>NUCLEOTIDE SEQUENCE [LARGE SCALE GENOMIC DNA]</scope>
    <source>
        <strain evidence="12">B34_G17</strain>
    </source>
</reference>
<dbReference type="NCBIfam" id="NF002281">
    <property type="entry name" value="PRK01209.2-5"/>
    <property type="match status" value="1"/>
</dbReference>
<evidence type="ECO:0000313" key="13">
    <source>
        <dbReference type="Proteomes" id="UP000272051"/>
    </source>
</evidence>
<evidence type="ECO:0000256" key="7">
    <source>
        <dbReference type="ARBA" id="ARBA00022573"/>
    </source>
</evidence>
<keyword evidence="7 11" id="KW-0169">Cobalamin biosynthesis</keyword>
<feature type="transmembrane region" description="Helical" evidence="11">
    <location>
        <begin position="211"/>
        <end position="231"/>
    </location>
</feature>
<keyword evidence="9 11" id="KW-1133">Transmembrane helix</keyword>
<dbReference type="NCBIfam" id="TIGR00380">
    <property type="entry name" value="cobal_cbiB"/>
    <property type="match status" value="1"/>
</dbReference>
<evidence type="ECO:0000256" key="8">
    <source>
        <dbReference type="ARBA" id="ARBA00022692"/>
    </source>
</evidence>
<dbReference type="UniPathway" id="UPA00148"/>
<evidence type="ECO:0000313" key="12">
    <source>
        <dbReference type="EMBL" id="RLE52508.1"/>
    </source>
</evidence>
<comment type="similarity">
    <text evidence="4 11">Belongs to the CobD/CbiB family.</text>
</comment>
<dbReference type="PANTHER" id="PTHR34308">
    <property type="entry name" value="COBALAMIN BIOSYNTHESIS PROTEIN CBIB"/>
    <property type="match status" value="1"/>
</dbReference>
<dbReference type="GO" id="GO:0009236">
    <property type="term" value="P:cobalamin biosynthetic process"/>
    <property type="evidence" value="ECO:0007669"/>
    <property type="project" value="UniProtKB-UniRule"/>
</dbReference>
<sequence>MFKADLTAYLFPALIIVLSLIIDIAVNDPPNRYHPTAWLGKVISALTPKFKADSSKIEKANGVLLAIVTIAIYATPIYLLVSLCHFNYFLEIVVAALALKITFALKCMDKHVRPIATHLQHNDISSARQAVALIVRRDVSAFNTPLITSAAIESTAESIVDGFASPLFYYSLFGIAGAAIYRAINTLDSMVGYKDPYFVNIGWFSAKLDTLANWIPARLATIILAFSALVLGLDWRNSIRIAVRDHRNTESLNAGWIMSAMAGALNVRLEKPGYYVLGKELPTPKDSHIVLALKVMYVTCILFTAFICIPLSILFSYLWMWFSCL</sequence>
<feature type="transmembrane region" description="Helical" evidence="11">
    <location>
        <begin position="6"/>
        <end position="26"/>
    </location>
</feature>
<feature type="transmembrane region" description="Helical" evidence="11">
    <location>
        <begin position="60"/>
        <end position="80"/>
    </location>
</feature>